<gene>
    <name evidence="2" type="ORF">DLD82_08920</name>
</gene>
<dbReference type="EMBL" id="QGMZ01000017">
    <property type="protein sequence ID" value="PWR74557.1"/>
    <property type="molecule type" value="Genomic_DNA"/>
</dbReference>
<evidence type="ECO:0000256" key="1">
    <source>
        <dbReference type="SAM" id="Phobius"/>
    </source>
</evidence>
<comment type="caution">
    <text evidence="2">The sequence shown here is derived from an EMBL/GenBank/DDBJ whole genome shotgun (WGS) entry which is preliminary data.</text>
</comment>
<keyword evidence="1" id="KW-1133">Transmembrane helix</keyword>
<name>A0A2V2NDX1_9EURY</name>
<organism evidence="2 3">
    <name type="scientific">Methanospirillum stamsii</name>
    <dbReference type="NCBI Taxonomy" id="1277351"/>
    <lineage>
        <taxon>Archaea</taxon>
        <taxon>Methanobacteriati</taxon>
        <taxon>Methanobacteriota</taxon>
        <taxon>Stenosarchaea group</taxon>
        <taxon>Methanomicrobia</taxon>
        <taxon>Methanomicrobiales</taxon>
        <taxon>Methanospirillaceae</taxon>
        <taxon>Methanospirillum</taxon>
    </lineage>
</organism>
<keyword evidence="1" id="KW-0812">Transmembrane</keyword>
<sequence>MIVNDNVRWYKILYSTVFFIILARLRIMCKNKGTSITGLLPIIKILYTLNPVIWITGIIAMYVHHSIVKV</sequence>
<dbReference type="AlphaFoldDB" id="A0A2V2NDX1"/>
<proteinExistence type="predicted"/>
<dbReference type="Proteomes" id="UP000245934">
    <property type="component" value="Unassembled WGS sequence"/>
</dbReference>
<evidence type="ECO:0000313" key="2">
    <source>
        <dbReference type="EMBL" id="PWR74557.1"/>
    </source>
</evidence>
<evidence type="ECO:0000313" key="3">
    <source>
        <dbReference type="Proteomes" id="UP000245934"/>
    </source>
</evidence>
<protein>
    <submittedName>
        <fullName evidence="2">Uncharacterized protein</fullName>
    </submittedName>
</protein>
<reference evidence="2 3" key="1">
    <citation type="submission" date="2018-05" db="EMBL/GenBank/DDBJ databases">
        <title>Draft genome of Methanospirillum stamsii Pt1.</title>
        <authorList>
            <person name="Dueholm M.S."/>
            <person name="Nielsen P.H."/>
            <person name="Bakmann L.F."/>
            <person name="Otzen D.E."/>
        </authorList>
    </citation>
    <scope>NUCLEOTIDE SEQUENCE [LARGE SCALE GENOMIC DNA]</scope>
    <source>
        <strain evidence="2 3">Pt1</strain>
    </source>
</reference>
<accession>A0A2V2NDX1</accession>
<keyword evidence="1" id="KW-0472">Membrane</keyword>
<feature type="transmembrane region" description="Helical" evidence="1">
    <location>
        <begin position="12"/>
        <end position="29"/>
    </location>
</feature>
<keyword evidence="3" id="KW-1185">Reference proteome</keyword>
<feature type="transmembrane region" description="Helical" evidence="1">
    <location>
        <begin position="41"/>
        <end position="63"/>
    </location>
</feature>